<gene>
    <name evidence="2" type="ORF">L2K70_02840</name>
</gene>
<evidence type="ECO:0000313" key="3">
    <source>
        <dbReference type="Proteomes" id="UP001201161"/>
    </source>
</evidence>
<dbReference type="Proteomes" id="UP001201161">
    <property type="component" value="Unassembled WGS sequence"/>
</dbReference>
<dbReference type="EMBL" id="JAKJHZ010000003">
    <property type="protein sequence ID" value="MCF6376529.1"/>
    <property type="molecule type" value="Genomic_DNA"/>
</dbReference>
<reference evidence="2 3" key="1">
    <citation type="submission" date="2022-01" db="EMBL/GenBank/DDBJ databases">
        <title>Nocardioides sp. nov., an actinomycete isolated from mining soil.</title>
        <authorList>
            <person name="Liu L."/>
        </authorList>
    </citation>
    <scope>NUCLEOTIDE SEQUENCE [LARGE SCALE GENOMIC DNA]</scope>
    <source>
        <strain evidence="2 3">KLBMP 9356</strain>
    </source>
</reference>
<evidence type="ECO:0000313" key="2">
    <source>
        <dbReference type="EMBL" id="MCF6376529.1"/>
    </source>
</evidence>
<sequence>MTTQGRAVFGGLRSPLVCGALGRHDRDRVRRMAAALGADVRIQHEDRTATLALDREPLRWGDRRHGGLGWIEGQPWRAGPTTWEQASTAGACGLVLDGRKRRLHSSINGIGAVYWMVDGDAVYFSSRIDPLVQAAPGPLTIDWDAWSSIIAVRFPAGDRTPFAEIRRLEPYSTLSVERGRPVLESPPWPWLDVEQHLDRHEAGAALARILLETAEAVDRPVLVPLSGGRDSRMLACTFAEAGLASRAISVADDEGDTHEEDLARPVADALGLEQERLAADPADYPANWQARARLVEHQFVDHAWLVPLSRHVARQDLPITDGLAMDTMLGHGTRFFVEETLDRDDARRASLALFDSMRQYGRGHLALTEHLRGPVEERARALFLGVAEQFEGAPEQTRLTFYRTRTVRGVASYATGLLGQRASVVAPAIGNDFVVTSLAATTEARDLDHLYVATFDALAPHIGRLPSTATAERRAPHLPRVWRSDPAVDAHRKRIARGPLRGLVDPELRAWLRSSPRGELSPDLRLGMEAISLLHSWWWRYRDRLHEVDVRDLVG</sequence>
<dbReference type="RefSeq" id="WP_236398686.1">
    <property type="nucleotide sequence ID" value="NZ_JAKJHZ010000003.1"/>
</dbReference>
<accession>A0ABS9H7V4</accession>
<proteinExistence type="predicted"/>
<comment type="caution">
    <text evidence="2">The sequence shown here is derived from an EMBL/GenBank/DDBJ whole genome shotgun (WGS) entry which is preliminary data.</text>
</comment>
<dbReference type="Pfam" id="PF00733">
    <property type="entry name" value="Asn_synthase"/>
    <property type="match status" value="1"/>
</dbReference>
<evidence type="ECO:0000259" key="1">
    <source>
        <dbReference type="Pfam" id="PF00733"/>
    </source>
</evidence>
<dbReference type="Gene3D" id="3.40.50.620">
    <property type="entry name" value="HUPs"/>
    <property type="match status" value="1"/>
</dbReference>
<dbReference type="InterPro" id="IPR014729">
    <property type="entry name" value="Rossmann-like_a/b/a_fold"/>
</dbReference>
<feature type="domain" description="Asparagine synthetase" evidence="1">
    <location>
        <begin position="218"/>
        <end position="312"/>
    </location>
</feature>
<dbReference type="InterPro" id="IPR029055">
    <property type="entry name" value="Ntn_hydrolases_N"/>
</dbReference>
<protein>
    <submittedName>
        <fullName evidence="2">Asparagine synthase-related protein</fullName>
    </submittedName>
</protein>
<dbReference type="SUPFAM" id="SSF56235">
    <property type="entry name" value="N-terminal nucleophile aminohydrolases (Ntn hydrolases)"/>
    <property type="match status" value="1"/>
</dbReference>
<keyword evidence="3" id="KW-1185">Reference proteome</keyword>
<organism evidence="2 3">
    <name type="scientific">Nocardioides potassii</name>
    <dbReference type="NCBI Taxonomy" id="2911371"/>
    <lineage>
        <taxon>Bacteria</taxon>
        <taxon>Bacillati</taxon>
        <taxon>Actinomycetota</taxon>
        <taxon>Actinomycetes</taxon>
        <taxon>Propionibacteriales</taxon>
        <taxon>Nocardioidaceae</taxon>
        <taxon>Nocardioides</taxon>
    </lineage>
</organism>
<dbReference type="InterPro" id="IPR001962">
    <property type="entry name" value="Asn_synthase"/>
</dbReference>
<name>A0ABS9H7V4_9ACTN</name>
<dbReference type="SUPFAM" id="SSF52402">
    <property type="entry name" value="Adenine nucleotide alpha hydrolases-like"/>
    <property type="match status" value="1"/>
</dbReference>